<evidence type="ECO:0000313" key="2">
    <source>
        <dbReference type="EMBL" id="TRX00054.1"/>
    </source>
</evidence>
<reference evidence="2 3" key="1">
    <citation type="journal article" date="2019" name="Antonie Van Leeuwenhoek">
        <title>Description of 'Ca. Methylobacter oryzae' KRF1, a novel species from the environmentally important Methylobacter clade 2.</title>
        <authorList>
            <person name="Khatri K."/>
            <person name="Mohite J.A."/>
            <person name="Pandit P.S."/>
            <person name="Bahulikar R."/>
            <person name="Rahalkar M.C."/>
        </authorList>
    </citation>
    <scope>NUCLEOTIDE SEQUENCE [LARGE SCALE GENOMIC DNA]</scope>
    <source>
        <strain evidence="2 3">KRF1</strain>
    </source>
</reference>
<accession>A0ABY3CD90</accession>
<evidence type="ECO:0000313" key="3">
    <source>
        <dbReference type="Proteomes" id="UP000733744"/>
    </source>
</evidence>
<dbReference type="EMBL" id="RYFG02000043">
    <property type="protein sequence ID" value="TRX00054.1"/>
    <property type="molecule type" value="Genomic_DNA"/>
</dbReference>
<name>A0ABY3CD90_9GAMM</name>
<keyword evidence="3" id="KW-1185">Reference proteome</keyword>
<gene>
    <name evidence="2" type="ORF">EKO24_006320</name>
</gene>
<proteinExistence type="predicted"/>
<sequence>MASLYEAFPAEQARTLARKLEFHYTPKHGSWLNIAEIELAVLSNSCLSQRIPDKERLRREVEANVRERNVKATPVNWRFTTQQARRKLARLYPCTSS</sequence>
<feature type="domain" description="Tc1-like transposase DDE" evidence="1">
    <location>
        <begin position="11"/>
        <end position="58"/>
    </location>
</feature>
<protein>
    <recommendedName>
        <fullName evidence="1">Tc1-like transposase DDE domain-containing protein</fullName>
    </recommendedName>
</protein>
<evidence type="ECO:0000259" key="1">
    <source>
        <dbReference type="Pfam" id="PF13358"/>
    </source>
</evidence>
<organism evidence="2 3">
    <name type="scientific">Candidatus Methylobacter oryzae</name>
    <dbReference type="NCBI Taxonomy" id="2497749"/>
    <lineage>
        <taxon>Bacteria</taxon>
        <taxon>Pseudomonadati</taxon>
        <taxon>Pseudomonadota</taxon>
        <taxon>Gammaproteobacteria</taxon>
        <taxon>Methylococcales</taxon>
        <taxon>Methylococcaceae</taxon>
        <taxon>Methylobacter</taxon>
    </lineage>
</organism>
<dbReference type="Proteomes" id="UP000733744">
    <property type="component" value="Unassembled WGS sequence"/>
</dbReference>
<comment type="caution">
    <text evidence="2">The sequence shown here is derived from an EMBL/GenBank/DDBJ whole genome shotgun (WGS) entry which is preliminary data.</text>
</comment>
<dbReference type="InterPro" id="IPR038717">
    <property type="entry name" value="Tc1-like_DDE_dom"/>
</dbReference>
<dbReference type="Pfam" id="PF13358">
    <property type="entry name" value="DDE_3"/>
    <property type="match status" value="1"/>
</dbReference>